<keyword evidence="10" id="KW-0675">Receptor</keyword>
<keyword evidence="2 7" id="KW-0813">Transport</keyword>
<evidence type="ECO:0000313" key="13">
    <source>
        <dbReference type="Proteomes" id="UP001156218"/>
    </source>
</evidence>
<comment type="similarity">
    <text evidence="7">Belongs to the TonB-dependent receptor family.</text>
</comment>
<evidence type="ECO:0000256" key="2">
    <source>
        <dbReference type="ARBA" id="ARBA00022448"/>
    </source>
</evidence>
<evidence type="ECO:0000256" key="4">
    <source>
        <dbReference type="ARBA" id="ARBA00022692"/>
    </source>
</evidence>
<evidence type="ECO:0000256" key="1">
    <source>
        <dbReference type="ARBA" id="ARBA00004571"/>
    </source>
</evidence>
<dbReference type="Pfam" id="PF07715">
    <property type="entry name" value="Plug"/>
    <property type="match status" value="1"/>
</dbReference>
<dbReference type="Proteomes" id="UP000436825">
    <property type="component" value="Unassembled WGS sequence"/>
</dbReference>
<dbReference type="Gene3D" id="2.40.170.20">
    <property type="entry name" value="TonB-dependent receptor, beta-barrel domain"/>
    <property type="match status" value="1"/>
</dbReference>
<feature type="chain" id="PRO_5043189108" evidence="8">
    <location>
        <begin position="24"/>
        <end position="1035"/>
    </location>
</feature>
<evidence type="ECO:0000313" key="11">
    <source>
        <dbReference type="EMBL" id="UYU68184.1"/>
    </source>
</evidence>
<evidence type="ECO:0000256" key="8">
    <source>
        <dbReference type="SAM" id="SignalP"/>
    </source>
</evidence>
<dbReference type="GO" id="GO:0009279">
    <property type="term" value="C:cell outer membrane"/>
    <property type="evidence" value="ECO:0007669"/>
    <property type="project" value="UniProtKB-SubCell"/>
</dbReference>
<dbReference type="Proteomes" id="UP001156218">
    <property type="component" value="Chromosome"/>
</dbReference>
<dbReference type="NCBIfam" id="TIGR04057">
    <property type="entry name" value="SusC_RagA_signa"/>
    <property type="match status" value="1"/>
</dbReference>
<feature type="signal peptide" evidence="8">
    <location>
        <begin position="1"/>
        <end position="23"/>
    </location>
</feature>
<dbReference type="AlphaFoldDB" id="A0A412GC67"/>
<evidence type="ECO:0000256" key="3">
    <source>
        <dbReference type="ARBA" id="ARBA00022452"/>
    </source>
</evidence>
<dbReference type="InterPro" id="IPR008969">
    <property type="entry name" value="CarboxyPept-like_regulatory"/>
</dbReference>
<organism evidence="10 12">
    <name type="scientific">Bacteroides thetaiotaomicron</name>
    <dbReference type="NCBI Taxonomy" id="818"/>
    <lineage>
        <taxon>Bacteria</taxon>
        <taxon>Pseudomonadati</taxon>
        <taxon>Bacteroidota</taxon>
        <taxon>Bacteroidia</taxon>
        <taxon>Bacteroidales</taxon>
        <taxon>Bacteroidaceae</taxon>
        <taxon>Bacteroides</taxon>
    </lineage>
</organism>
<reference evidence="11 13" key="2">
    <citation type="submission" date="2021-06" db="EMBL/GenBank/DDBJ databases">
        <title>Interrogation of the integrated mobile genetic elements in gut-associated Bacteroides with a consensus prediction approach.</title>
        <authorList>
            <person name="Campbell D.E."/>
            <person name="Leigh J.R."/>
            <person name="Kim T."/>
            <person name="England W."/>
            <person name="Whitaker R.J."/>
            <person name="Degnan P.H."/>
        </authorList>
    </citation>
    <scope>NUCLEOTIDE SEQUENCE [LARGE SCALE GENOMIC DNA]</scope>
    <source>
        <strain evidence="11 13">WAL8669</strain>
    </source>
</reference>
<keyword evidence="3 7" id="KW-1134">Transmembrane beta strand</keyword>
<evidence type="ECO:0000256" key="7">
    <source>
        <dbReference type="PROSITE-ProRule" id="PRU01360"/>
    </source>
</evidence>
<dbReference type="PROSITE" id="PS52016">
    <property type="entry name" value="TONB_DEPENDENT_REC_3"/>
    <property type="match status" value="1"/>
</dbReference>
<evidence type="ECO:0000256" key="5">
    <source>
        <dbReference type="ARBA" id="ARBA00023136"/>
    </source>
</evidence>
<evidence type="ECO:0000256" key="6">
    <source>
        <dbReference type="ARBA" id="ARBA00023237"/>
    </source>
</evidence>
<dbReference type="InterPro" id="IPR012910">
    <property type="entry name" value="Plug_dom"/>
</dbReference>
<dbReference type="NCBIfam" id="TIGR04056">
    <property type="entry name" value="OMP_RagA_SusC"/>
    <property type="match status" value="1"/>
</dbReference>
<dbReference type="EMBL" id="WCRW01000015">
    <property type="protein sequence ID" value="KAB4452990.1"/>
    <property type="molecule type" value="Genomic_DNA"/>
</dbReference>
<dbReference type="FunFam" id="2.170.130.10:FF:000003">
    <property type="entry name" value="SusC/RagA family TonB-linked outer membrane protein"/>
    <property type="match status" value="1"/>
</dbReference>
<dbReference type="InterPro" id="IPR023997">
    <property type="entry name" value="TonB-dep_OMP_SusC/RagA_CS"/>
</dbReference>
<keyword evidence="4 7" id="KW-0812">Transmembrane</keyword>
<evidence type="ECO:0000259" key="9">
    <source>
        <dbReference type="Pfam" id="PF07715"/>
    </source>
</evidence>
<reference evidence="10 12" key="1">
    <citation type="journal article" date="2019" name="Nat. Med.">
        <title>A library of human gut bacterial isolates paired with longitudinal multiomics data enables mechanistic microbiome research.</title>
        <authorList>
            <person name="Poyet M."/>
            <person name="Groussin M."/>
            <person name="Gibbons S.M."/>
            <person name="Avila-Pacheco J."/>
            <person name="Jiang X."/>
            <person name="Kearney S.M."/>
            <person name="Perrotta A.R."/>
            <person name="Berdy B."/>
            <person name="Zhao S."/>
            <person name="Lieberman T.D."/>
            <person name="Swanson P.K."/>
            <person name="Smith M."/>
            <person name="Roesemann S."/>
            <person name="Alexander J.E."/>
            <person name="Rich S.A."/>
            <person name="Livny J."/>
            <person name="Vlamakis H."/>
            <person name="Clish C."/>
            <person name="Bullock K."/>
            <person name="Deik A."/>
            <person name="Scott J."/>
            <person name="Pierce K.A."/>
            <person name="Xavier R.J."/>
            <person name="Alm E.J."/>
        </authorList>
    </citation>
    <scope>NUCLEOTIDE SEQUENCE [LARGE SCALE GENOMIC DNA]</scope>
    <source>
        <strain evidence="10 12">BIOML-A160</strain>
    </source>
</reference>
<dbReference type="InterPro" id="IPR039426">
    <property type="entry name" value="TonB-dep_rcpt-like"/>
</dbReference>
<gene>
    <name evidence="10" type="ORF">GAN75_19250</name>
    <name evidence="11" type="ORF">KQP68_07860</name>
</gene>
<feature type="domain" description="TonB-dependent receptor plug" evidence="9">
    <location>
        <begin position="125"/>
        <end position="230"/>
    </location>
</feature>
<dbReference type="SUPFAM" id="SSF49464">
    <property type="entry name" value="Carboxypeptidase regulatory domain-like"/>
    <property type="match status" value="1"/>
</dbReference>
<dbReference type="InterPro" id="IPR037066">
    <property type="entry name" value="Plug_dom_sf"/>
</dbReference>
<keyword evidence="6 7" id="KW-0998">Cell outer membrane</keyword>
<dbReference type="Pfam" id="PF13715">
    <property type="entry name" value="CarbopepD_reg_2"/>
    <property type="match status" value="1"/>
</dbReference>
<accession>A0A412GC67</accession>
<keyword evidence="8" id="KW-0732">Signal</keyword>
<sequence>MNHIKRIIFSTLLLMIGFTVSFAQQVTQQQKTVTGTIKDATGEALIGASVIVKNQPGLGTISDVDGHFSIKANNYDVLVISYVGFEDKEIPIQGKTKLDNIVLKEESNKIDEVVIVGGNKVQRKITQTGAITTISPERLKGIASGNMTNALAGNVPGIIAQQTSGEPGNNMSEFWIRGISTFGANASALVLVDGIERNFNELNVEDIESFSVLKDASATAIYGQRGANGVVLVNTKRGKAGKVRIDFKGEYGVLAHTKMPSYVDGVTYAQLMNEAKMSRFQDPTYSDEEIDILRYGLDPDLYPNVNWRDYVMHKTSPSYKATLNISGGGSTARYYISGSYYDEQGVYKTRDYNSYNTNVNYKRYNYRANVDVNITKSTVVELGIGGWLAMHNSPTTDSDKIWKSLSALVPLRVPIVYSNGLVPTYGTGDFLNPDAVINRVGYKERSESKMETNVSLKQDLNFITKGLTFTGRFAFDTYADQNLYRTKSPNLFHAEPQRDSNGDLVMRNVSSAKPLAQTSDNNGTRRFYTEASLNYERMFKENHRITGMLLYYQEEVSYTNNVGEDIKKGIPKRHMALSGRLTYGYQDRYLIEGNFGYTGSENFQKDHRFGWFPAVSLGWVVSEEPFIKKHWASWMDMFKIRASYGIVGNDQIGKDDEARFPFITSIGTVDGFAFGESGSNFIGGYGISVLGANRLTWEKAIKYDIGIDLSLWNGLFTLTADIYKDRREDIFLQRGNIPYTVGVEQMKPWANIGVMESKGVDGNFAVYKKVGDVDVTLRANMTYAINEVIDHDEAANVLPYKMTKGYRHKQCRGLIAEGLFANQEEIDNSPKQTFGTVLPGDIKYRDVNGDGIIDENDEVPLGYTETPNLTYGFGGSAVWKDWDINILFQGSGKSSFFLSGYSRPFSGGESGNVLTYVADQENRWTSHEISGTYDTERTDALFPRLTYGKNENNDRNSTHWLRDSRYLRLKTLEVGYTLPKTLSRKWFIEKARFYFLGNNLLVFSPFKWWDPENGSGDGVNYPITKTFTVGVQLSF</sequence>
<evidence type="ECO:0000313" key="10">
    <source>
        <dbReference type="EMBL" id="KAB4452990.1"/>
    </source>
</evidence>
<dbReference type="EMBL" id="CP083680">
    <property type="protein sequence ID" value="UYU68184.1"/>
    <property type="molecule type" value="Genomic_DNA"/>
</dbReference>
<proteinExistence type="inferred from homology"/>
<keyword evidence="5 7" id="KW-0472">Membrane</keyword>
<name>A0A412GC67_BACT4</name>
<dbReference type="InterPro" id="IPR023996">
    <property type="entry name" value="TonB-dep_OMP_SusC/RagA"/>
</dbReference>
<comment type="subcellular location">
    <subcellularLocation>
        <location evidence="1 7">Cell outer membrane</location>
        <topology evidence="1 7">Multi-pass membrane protein</topology>
    </subcellularLocation>
</comment>
<dbReference type="RefSeq" id="WP_117980113.1">
    <property type="nucleotide sequence ID" value="NZ_CP083680.1"/>
</dbReference>
<dbReference type="SUPFAM" id="SSF56935">
    <property type="entry name" value="Porins"/>
    <property type="match status" value="1"/>
</dbReference>
<evidence type="ECO:0000313" key="12">
    <source>
        <dbReference type="Proteomes" id="UP000436825"/>
    </source>
</evidence>
<dbReference type="InterPro" id="IPR036942">
    <property type="entry name" value="Beta-barrel_TonB_sf"/>
</dbReference>
<protein>
    <submittedName>
        <fullName evidence="10">TonB-dependent receptor</fullName>
    </submittedName>
</protein>
<dbReference type="Gene3D" id="2.170.130.10">
    <property type="entry name" value="TonB-dependent receptor, plug domain"/>
    <property type="match status" value="1"/>
</dbReference>